<dbReference type="AlphaFoldDB" id="A0AAD9UKS7"/>
<proteinExistence type="predicted"/>
<sequence>MHYTVHSTNVLSLKVIMETCSKATQYTQIVSLLFTHHLVQNIHYCSHLQSAPFNIKIYSFCVVTFLVHSLYKYTWFERQQLDRLPTTTGRRSHRQLLHVVFVIFIIPK</sequence>
<evidence type="ECO:0000313" key="1">
    <source>
        <dbReference type="EMBL" id="KAK2193178.1"/>
    </source>
</evidence>
<protein>
    <submittedName>
        <fullName evidence="1">Uncharacterized protein</fullName>
    </submittedName>
</protein>
<reference evidence="1" key="1">
    <citation type="journal article" date="2023" name="Mol. Biol. Evol.">
        <title>Third-Generation Sequencing Reveals the Adaptive Role of the Epigenome in Three Deep-Sea Polychaetes.</title>
        <authorList>
            <person name="Perez M."/>
            <person name="Aroh O."/>
            <person name="Sun Y."/>
            <person name="Lan Y."/>
            <person name="Juniper S.K."/>
            <person name="Young C.R."/>
            <person name="Angers B."/>
            <person name="Qian P.Y."/>
        </authorList>
    </citation>
    <scope>NUCLEOTIDE SEQUENCE</scope>
    <source>
        <strain evidence="1">R07B-5</strain>
    </source>
</reference>
<comment type="caution">
    <text evidence="1">The sequence shown here is derived from an EMBL/GenBank/DDBJ whole genome shotgun (WGS) entry which is preliminary data.</text>
</comment>
<dbReference type="Proteomes" id="UP001209878">
    <property type="component" value="Unassembled WGS sequence"/>
</dbReference>
<keyword evidence="2" id="KW-1185">Reference proteome</keyword>
<evidence type="ECO:0000313" key="2">
    <source>
        <dbReference type="Proteomes" id="UP001209878"/>
    </source>
</evidence>
<accession>A0AAD9UKS7</accession>
<dbReference type="EMBL" id="JAODUO010000016">
    <property type="protein sequence ID" value="KAK2193178.1"/>
    <property type="molecule type" value="Genomic_DNA"/>
</dbReference>
<gene>
    <name evidence="1" type="ORF">NP493_14g05025</name>
</gene>
<name>A0AAD9UKS7_RIDPI</name>
<organism evidence="1 2">
    <name type="scientific">Ridgeia piscesae</name>
    <name type="common">Tubeworm</name>
    <dbReference type="NCBI Taxonomy" id="27915"/>
    <lineage>
        <taxon>Eukaryota</taxon>
        <taxon>Metazoa</taxon>
        <taxon>Spiralia</taxon>
        <taxon>Lophotrochozoa</taxon>
        <taxon>Annelida</taxon>
        <taxon>Polychaeta</taxon>
        <taxon>Sedentaria</taxon>
        <taxon>Canalipalpata</taxon>
        <taxon>Sabellida</taxon>
        <taxon>Siboglinidae</taxon>
        <taxon>Ridgeia</taxon>
    </lineage>
</organism>